<evidence type="ECO:0000313" key="1">
    <source>
        <dbReference type="EMBL" id="EMZ36370.1"/>
    </source>
</evidence>
<evidence type="ECO:0000313" key="2">
    <source>
        <dbReference type="Proteomes" id="UP000012589"/>
    </source>
</evidence>
<dbReference type="HOGENOM" id="CLU_173851_0_0_9"/>
<gene>
    <name evidence="1" type="ORF">C823_00737</name>
</gene>
<protein>
    <submittedName>
        <fullName evidence="1">Uncharacterized protein</fullName>
    </submittedName>
</protein>
<name>N2BDF5_9FIRM</name>
<comment type="caution">
    <text evidence="1">The sequence shown here is derived from an EMBL/GenBank/DDBJ whole genome shotgun (WGS) entry which is preliminary data.</text>
</comment>
<dbReference type="Proteomes" id="UP000012589">
    <property type="component" value="Unassembled WGS sequence"/>
</dbReference>
<sequence length="82" mass="9262">MNDVSLTYTGIMKQGDKKVVKVRFSRNGEKDFAEGVIPGGKIEKSKGFSEKELASLHFYLKANEAQLYEKAKEITGLRGFFR</sequence>
<dbReference type="eggNOG" id="ENOG5033BBQ">
    <property type="taxonomic scope" value="Bacteria"/>
</dbReference>
<accession>N2BDF5</accession>
<dbReference type="EMBL" id="AQFT01000023">
    <property type="protein sequence ID" value="EMZ36370.1"/>
    <property type="molecule type" value="Genomic_DNA"/>
</dbReference>
<dbReference type="OrthoDB" id="9809686at2"/>
<dbReference type="STRING" id="1235802.C823_00737"/>
<organism evidence="1 2">
    <name type="scientific">Eubacterium plexicaudatum ASF492</name>
    <dbReference type="NCBI Taxonomy" id="1235802"/>
    <lineage>
        <taxon>Bacteria</taxon>
        <taxon>Bacillati</taxon>
        <taxon>Bacillota</taxon>
        <taxon>Clostridia</taxon>
        <taxon>Eubacteriales</taxon>
        <taxon>Eubacteriaceae</taxon>
        <taxon>Eubacterium</taxon>
    </lineage>
</organism>
<dbReference type="AlphaFoldDB" id="N2BDF5"/>
<reference evidence="1 2" key="1">
    <citation type="journal article" date="2014" name="Genome Announc.">
        <title>Draft genome sequences of the altered schaedler flora, a defined bacterial community from gnotobiotic mice.</title>
        <authorList>
            <person name="Wannemuehler M.J."/>
            <person name="Overstreet A.M."/>
            <person name="Ward D.V."/>
            <person name="Phillips G.J."/>
        </authorList>
    </citation>
    <scope>NUCLEOTIDE SEQUENCE [LARGE SCALE GENOMIC DNA]</scope>
    <source>
        <strain evidence="1 2">ASF492</strain>
    </source>
</reference>
<dbReference type="PATRIC" id="fig|1235802.3.peg.791"/>
<keyword evidence="2" id="KW-1185">Reference proteome</keyword>
<proteinExistence type="predicted"/>